<dbReference type="Proteomes" id="UP000305654">
    <property type="component" value="Unassembled WGS sequence"/>
</dbReference>
<dbReference type="OrthoDB" id="9814070at2"/>
<protein>
    <submittedName>
        <fullName evidence="1">Amidinotransferase</fullName>
    </submittedName>
</protein>
<keyword evidence="2" id="KW-1185">Reference proteome</keyword>
<keyword evidence="1" id="KW-0808">Transferase</keyword>
<comment type="caution">
    <text evidence="1">The sequence shown here is derived from an EMBL/GenBank/DDBJ whole genome shotgun (WGS) entry which is preliminary data.</text>
</comment>
<name>A0A5R9JER9_9PROT</name>
<dbReference type="GO" id="GO:0016740">
    <property type="term" value="F:transferase activity"/>
    <property type="evidence" value="ECO:0007669"/>
    <property type="project" value="UniProtKB-KW"/>
</dbReference>
<reference evidence="1 2" key="1">
    <citation type="submission" date="2019-05" db="EMBL/GenBank/DDBJ databases">
        <authorList>
            <person name="Pankratov T."/>
            <person name="Grouzdev D."/>
        </authorList>
    </citation>
    <scope>NUCLEOTIDE SEQUENCE [LARGE SCALE GENOMIC DNA]</scope>
    <source>
        <strain evidence="1 2">KEBCLARHB70R</strain>
    </source>
</reference>
<proteinExistence type="predicted"/>
<organism evidence="1 2">
    <name type="scientific">Lichenicoccus roseus</name>
    <dbReference type="NCBI Taxonomy" id="2683649"/>
    <lineage>
        <taxon>Bacteria</taxon>
        <taxon>Pseudomonadati</taxon>
        <taxon>Pseudomonadota</taxon>
        <taxon>Alphaproteobacteria</taxon>
        <taxon>Acetobacterales</taxon>
        <taxon>Acetobacteraceae</taxon>
        <taxon>Lichenicoccus</taxon>
    </lineage>
</organism>
<dbReference type="SUPFAM" id="SSF55909">
    <property type="entry name" value="Pentein"/>
    <property type="match status" value="1"/>
</dbReference>
<dbReference type="EMBL" id="VCDI01000001">
    <property type="protein sequence ID" value="TLU73906.1"/>
    <property type="molecule type" value="Genomic_DNA"/>
</dbReference>
<sequence length="295" mass="32121">MTTAIPASRPATFLAPTFLLVEPSHYDVSYTINPWMQPGVWAEDPDGHRREAQSAFASLGEALRAAGAQVEIVDGVAGLPDMVFPANGGIVLDRRALLARFRHPQRQGEAPAFRAAFEGFVARGLIDEVITLPAGMTQEGAGDCIWDRTRKLAWTGYGPRSSPGAPAFIAETFDIEVRRLELATDRFYHLDTCFCVLPGGEVLYYPRAFSREGNALIRDTVSADLLIEASDDDAARFCVNAVALDRSVVMATPAERLVGVLRERGYTVSPVALDPFILSGGGAYCMTLRLDLRTR</sequence>
<gene>
    <name evidence="1" type="ORF">FE263_01375</name>
</gene>
<dbReference type="Pfam" id="PF19420">
    <property type="entry name" value="DDAH_eukar"/>
    <property type="match status" value="1"/>
</dbReference>
<dbReference type="AlphaFoldDB" id="A0A5R9JER9"/>
<accession>A0A5R9JER9</accession>
<dbReference type="Gene3D" id="3.75.10.10">
    <property type="entry name" value="L-arginine/glycine Amidinotransferase, Chain A"/>
    <property type="match status" value="1"/>
</dbReference>
<dbReference type="RefSeq" id="WP_138324159.1">
    <property type="nucleotide sequence ID" value="NZ_VCDI01000001.1"/>
</dbReference>
<evidence type="ECO:0000313" key="2">
    <source>
        <dbReference type="Proteomes" id="UP000305654"/>
    </source>
</evidence>
<evidence type="ECO:0000313" key="1">
    <source>
        <dbReference type="EMBL" id="TLU73906.1"/>
    </source>
</evidence>